<dbReference type="InterPro" id="IPR004586">
    <property type="entry name" value="RecB"/>
</dbReference>
<keyword evidence="2 15" id="KW-0479">Metal-binding</keyword>
<dbReference type="InterPro" id="IPR014016">
    <property type="entry name" value="UvrD-like_ATP-bd"/>
</dbReference>
<keyword evidence="10 15" id="KW-0238">DNA-binding</keyword>
<dbReference type="HAMAP" id="MF_01485">
    <property type="entry name" value="RecB"/>
    <property type="match status" value="1"/>
</dbReference>
<dbReference type="Pfam" id="PF12705">
    <property type="entry name" value="PDDEXK_1"/>
    <property type="match status" value="1"/>
</dbReference>
<dbReference type="InterPro" id="IPR000212">
    <property type="entry name" value="DNA_helicase_UvrD/REP"/>
</dbReference>
<feature type="region of interest" description="DNA-binding and helicase activity, interacts with RecC" evidence="15">
    <location>
        <begin position="1"/>
        <end position="894"/>
    </location>
</feature>
<evidence type="ECO:0000313" key="21">
    <source>
        <dbReference type="Proteomes" id="UP001453229"/>
    </source>
</evidence>
<evidence type="ECO:0000256" key="10">
    <source>
        <dbReference type="ARBA" id="ARBA00023125"/>
    </source>
</evidence>
<keyword evidence="9 15" id="KW-0460">Magnesium</keyword>
<dbReference type="InterPro" id="IPR011335">
    <property type="entry name" value="Restrct_endonuc-II-like"/>
</dbReference>
<name>A0ABZ3CS30_9GAMM</name>
<evidence type="ECO:0000256" key="11">
    <source>
        <dbReference type="ARBA" id="ARBA00023204"/>
    </source>
</evidence>
<evidence type="ECO:0000256" key="1">
    <source>
        <dbReference type="ARBA" id="ARBA00022722"/>
    </source>
</evidence>
<dbReference type="InterPro" id="IPR038726">
    <property type="entry name" value="PDDEXK_AddAB-type"/>
</dbReference>
<dbReference type="EMBL" id="CP151919">
    <property type="protein sequence ID" value="XAD53981.1"/>
    <property type="molecule type" value="Genomic_DNA"/>
</dbReference>
<evidence type="ECO:0000256" key="9">
    <source>
        <dbReference type="ARBA" id="ARBA00022842"/>
    </source>
</evidence>
<comment type="function">
    <text evidence="15">A helicase/nuclease that prepares dsDNA breaks (DSB) for recombinational DNA repair. Binds to DSBs and unwinds DNA via a highly rapid and processive ATP-dependent bidirectional helicase activity. Unwinds dsDNA until it encounters a Chi (crossover hotspot instigator) sequence from the 3' direction. Cuts ssDNA a few nucleotides 3' to the Chi site. The properties and activities of the enzyme are changed at Chi. The Chi-altered holoenzyme produces a long 3'-ssDNA overhang and facilitates RecA-binding to the ssDNA for homologous DNA recombination and repair. Holoenzyme degrades any linearized DNA that is unable to undergo homologous recombination. In the holoenzyme this subunit contributes ATPase, 3'-5' helicase, exonuclease activity and loads RecA onto ssDNA.</text>
</comment>
<evidence type="ECO:0000313" key="20">
    <source>
        <dbReference type="EMBL" id="XAD53981.1"/>
    </source>
</evidence>
<comment type="domain">
    <text evidence="15">The N-terminal DNA-binding domain is a ssDNA-dependent ATPase and has ATP-dependent 3'-5' helicase function. This domain interacts with RecC.</text>
</comment>
<feature type="active site" description="For nuclease activity" evidence="15">
    <location>
        <position position="1163"/>
    </location>
</feature>
<feature type="domain" description="UvrD-like helicase ATP-binding" evidence="18">
    <location>
        <begin position="13"/>
        <end position="500"/>
    </location>
</feature>
<feature type="binding site" evidence="15">
    <location>
        <position position="1150"/>
    </location>
    <ligand>
        <name>Mg(2+)</name>
        <dbReference type="ChEBI" id="CHEBI:18420"/>
    </ligand>
</feature>
<comment type="domain">
    <text evidence="15">The C-terminal domain has nuclease activity and interacts with RecD. It interacts with RecA, facilitating its loading onto ssDNA.</text>
</comment>
<keyword evidence="12 15" id="KW-0413">Isomerase</keyword>
<feature type="binding site" evidence="16">
    <location>
        <begin position="34"/>
        <end position="41"/>
    </location>
    <ligand>
        <name>ATP</name>
        <dbReference type="ChEBI" id="CHEBI:30616"/>
    </ligand>
</feature>
<dbReference type="Gene3D" id="1.10.3170.10">
    <property type="entry name" value="Recbcd, chain B, domain 2"/>
    <property type="match status" value="1"/>
</dbReference>
<evidence type="ECO:0000256" key="4">
    <source>
        <dbReference type="ARBA" id="ARBA00022763"/>
    </source>
</evidence>
<evidence type="ECO:0000256" key="15">
    <source>
        <dbReference type="HAMAP-Rule" id="MF_01485"/>
    </source>
</evidence>
<dbReference type="GO" id="GO:0008854">
    <property type="term" value="F:exodeoxyribonuclease V activity"/>
    <property type="evidence" value="ECO:0007669"/>
    <property type="project" value="UniProtKB-EC"/>
</dbReference>
<dbReference type="PROSITE" id="PS51198">
    <property type="entry name" value="UVRD_HELICASE_ATP_BIND"/>
    <property type="match status" value="1"/>
</dbReference>
<evidence type="ECO:0000256" key="12">
    <source>
        <dbReference type="ARBA" id="ARBA00023235"/>
    </source>
</evidence>
<feature type="region of interest" description="Disordered" evidence="17">
    <location>
        <begin position="969"/>
        <end position="988"/>
    </location>
</feature>
<evidence type="ECO:0000256" key="8">
    <source>
        <dbReference type="ARBA" id="ARBA00022840"/>
    </source>
</evidence>
<comment type="similarity">
    <text evidence="15">Belongs to the helicase family. UvrD subfamily.</text>
</comment>
<evidence type="ECO:0000256" key="7">
    <source>
        <dbReference type="ARBA" id="ARBA00022839"/>
    </source>
</evidence>
<reference evidence="20 21" key="1">
    <citation type="submission" date="2024-04" db="EMBL/GenBank/DDBJ databases">
        <title>Salinicola lusitanus LLJ914,a marine bacterium isolated from the Okinawa Trough.</title>
        <authorList>
            <person name="Li J."/>
        </authorList>
    </citation>
    <scope>NUCLEOTIDE SEQUENCE [LARGE SCALE GENOMIC DNA]</scope>
    <source>
        <strain evidence="20 21">LLJ914</strain>
    </source>
</reference>
<dbReference type="Gene3D" id="1.10.486.10">
    <property type="entry name" value="PCRA, domain 4"/>
    <property type="match status" value="1"/>
</dbReference>
<dbReference type="CDD" id="cd22352">
    <property type="entry name" value="RecB_C-like"/>
    <property type="match status" value="1"/>
</dbReference>
<dbReference type="Proteomes" id="UP001453229">
    <property type="component" value="Chromosome"/>
</dbReference>
<comment type="catalytic activity">
    <reaction evidence="15">
        <text>Exonucleolytic cleavage (in the presence of ATP) in either 5'- to 3'- or 3'- to 5'-direction to yield 5'-phosphooligonucleotides.</text>
        <dbReference type="EC" id="3.1.11.5"/>
    </reaction>
</comment>
<dbReference type="InterPro" id="IPR027417">
    <property type="entry name" value="P-loop_NTPase"/>
</dbReference>
<keyword evidence="7 15" id="KW-0269">Exonuclease</keyword>
<dbReference type="SUPFAM" id="SSF52980">
    <property type="entry name" value="Restriction endonuclease-like"/>
    <property type="match status" value="1"/>
</dbReference>
<dbReference type="PANTHER" id="PTHR11070:SF23">
    <property type="entry name" value="RECBCD ENZYME SUBUNIT RECB"/>
    <property type="match status" value="1"/>
</dbReference>
<dbReference type="NCBIfam" id="TIGR00609">
    <property type="entry name" value="recB"/>
    <property type="match status" value="1"/>
</dbReference>
<keyword evidence="8 15" id="KW-0067">ATP-binding</keyword>
<dbReference type="PROSITE" id="PS51217">
    <property type="entry name" value="UVRD_HELICASE_CTER"/>
    <property type="match status" value="1"/>
</dbReference>
<evidence type="ECO:0000256" key="16">
    <source>
        <dbReference type="PROSITE-ProRule" id="PRU00560"/>
    </source>
</evidence>
<organism evidence="20 21">
    <name type="scientific">Salinicola lusitanus</name>
    <dbReference type="NCBI Taxonomy" id="1949085"/>
    <lineage>
        <taxon>Bacteria</taxon>
        <taxon>Pseudomonadati</taxon>
        <taxon>Pseudomonadota</taxon>
        <taxon>Gammaproteobacteria</taxon>
        <taxon>Oceanospirillales</taxon>
        <taxon>Halomonadaceae</taxon>
        <taxon>Salinicola</taxon>
    </lineage>
</organism>
<feature type="compositionally biased region" description="Acidic residues" evidence="17">
    <location>
        <begin position="970"/>
        <end position="985"/>
    </location>
</feature>
<dbReference type="Pfam" id="PF00580">
    <property type="entry name" value="UvrD-helicase"/>
    <property type="match status" value="1"/>
</dbReference>
<comment type="miscellaneous">
    <text evidence="15">In the RecBCD complex, RecB has a slow 3'-5' helicase, an exonuclease activity and loads RecA onto ssDNA, RecD has a fast 5'-3' helicase activity, while RecC stimulates the ATPase and processivity of the RecB helicase and contributes to recognition of the Chi site.</text>
</comment>
<evidence type="ECO:0000256" key="5">
    <source>
        <dbReference type="ARBA" id="ARBA00022801"/>
    </source>
</evidence>
<dbReference type="Pfam" id="PF13361">
    <property type="entry name" value="UvrD_C"/>
    <property type="match status" value="1"/>
</dbReference>
<keyword evidence="1 15" id="KW-0540">Nuclease</keyword>
<feature type="binding site" evidence="15">
    <location>
        <position position="1032"/>
    </location>
    <ligand>
        <name>Mg(2+)</name>
        <dbReference type="ChEBI" id="CHEBI:18420"/>
    </ligand>
</feature>
<comment type="catalytic activity">
    <reaction evidence="14 15">
        <text>ATP + H2O = ADP + phosphate + H(+)</text>
        <dbReference type="Rhea" id="RHEA:13065"/>
        <dbReference type="ChEBI" id="CHEBI:15377"/>
        <dbReference type="ChEBI" id="CHEBI:15378"/>
        <dbReference type="ChEBI" id="CHEBI:30616"/>
        <dbReference type="ChEBI" id="CHEBI:43474"/>
        <dbReference type="ChEBI" id="CHEBI:456216"/>
        <dbReference type="EC" id="5.6.2.4"/>
    </reaction>
</comment>
<dbReference type="SUPFAM" id="SSF52540">
    <property type="entry name" value="P-loop containing nucleoside triphosphate hydrolases"/>
    <property type="match status" value="1"/>
</dbReference>
<dbReference type="Gene3D" id="3.90.320.10">
    <property type="match status" value="1"/>
</dbReference>
<evidence type="ECO:0000259" key="18">
    <source>
        <dbReference type="PROSITE" id="PS51198"/>
    </source>
</evidence>
<dbReference type="PANTHER" id="PTHR11070">
    <property type="entry name" value="UVRD / RECB / PCRA DNA HELICASE FAMILY MEMBER"/>
    <property type="match status" value="1"/>
</dbReference>
<evidence type="ECO:0000256" key="17">
    <source>
        <dbReference type="SAM" id="MobiDB-lite"/>
    </source>
</evidence>
<comment type="catalytic activity">
    <reaction evidence="13 15">
        <text>Couples ATP hydrolysis with the unwinding of duplex DNA by translocating in the 3'-5' direction.</text>
        <dbReference type="EC" id="5.6.2.4"/>
    </reaction>
</comment>
<sequence length="1332" mass="148157">MTDSRDRADAAMDERVVPLALDGLPLTGRHLIEASAGTGKTFTLAALYVRLVLGPLPGRETVDFPRPLTPPEILVVTFTEAATAELRGRIRARLKQARDWLLVNPEDRADPVLATLLAPLVAAGETACRGGAKRLDQAARLMDEAAIFTIHGFCQRMLTRHAFDAGARFSAELLQDGQTLLARTVEDYWRCEFYPLDERWQRQIRSRWSGPDALATALRPLLKDGEPQPLWVDGEAVSAPTSLAALLGGFEREMERRQEIESALHAHWDEDAIRQTLQAAFDADALKKNSYKPEELEARVAGFRSWLEQETFDKADDVTDSSGRFWLSQEKLAGATKKNAAVPEHPFFGWLDRLAEAGTPFDAIASQVLVHARDRIAIAFAEEKRRRGLWEFSDLLNDLDAALTPGSNGGDAALRLAARIRQELPVALIDEFQDTDPVQYRIFSRIYRAPESDPATTALLMIGDPKQAIYAFRGADIHTYLRARRATPSRFTLMRNFRSTQAMVEATNALFQRHPQPFGSDEIPFVAIDSQPKPTRLVDREGGPVAALGVWWPDTERYSQGDYQATMASATRAEVQRLLEGEWRFAGATGERAVQPADIAILVRNGPEALKVRRALADGGIRSVYLSEKSSVFDTPQAFELLQLFEAVAQPRQDARLKAALATQLLNDSPRALEALLADELAWEREVERFGDYHRQWQRRGVLPMLRRVMQDFRVAERLAQRVDGERALTDLLHLGELAQNAQQRLDGEQALLRWWHRALQEGVATLDSQALSQRLESDEDLVRVVTVHKSKGLEYPIVLLPFVCSHRPAEPDRRTGLLALRPPGGEGSVLVAAPDDDHKREAELARLDEDVRLLYVALTRAAYACRLGVAHVGRGRGQGGCLHETALGRLLGSAQTDDGAALLDRLRQGQRDGWLAVEPLPEPPDHRLRAAMAAPETKPARIFDGEIDDDWWIASYTSLIADARRTVGEEEEAWNGDDTGDGGGEDAVAASEDLPATLDIEVSGERDPVPRPSIRALFDFPRGPRPGTFLHGLLETLDFDRLDEPGYAVALRREIDRRLATSGFDAEWAPLLQALLLERLRSPLMAVDGHSVRLDRLESWRPELEFWLPASAAWSEPLDRLVSRLEPLPGRRPRLAPRKLNGMLKGYIDLVFESGGRWYVLDWKSNHLGDTPDDYQGERLAAAMVDHRYDLQYVLYVLALHRLLESRLENYDYDRHMGGACYVFLRGLSEASLSKAPLSMAPEDAPFSKAPEDAPLSKAPEDVPLSKAPEDAPESAMAAQDAFESGMVSEVAPGVFHRRPSRALIEALDAWLQGDAGPAGALLRQSREIPA</sequence>
<proteinExistence type="inferred from homology"/>
<feature type="region of interest" description="Nuclease activity, interacts with RecD and RecA" evidence="15">
    <location>
        <begin position="951"/>
        <end position="1332"/>
    </location>
</feature>
<keyword evidence="4 15" id="KW-0227">DNA damage</keyword>
<gene>
    <name evidence="15 20" type="primary">recB</name>
    <name evidence="20" type="ORF">AAGT95_19505</name>
</gene>
<keyword evidence="6 15" id="KW-0347">Helicase</keyword>
<comment type="subunit">
    <text evidence="15">Heterotrimer of RecB, RecC and RecD. All subunits contribute to DNA-binding. Interacts with RecA.</text>
</comment>
<dbReference type="EC" id="5.6.2.4" evidence="15"/>
<evidence type="ECO:0000256" key="2">
    <source>
        <dbReference type="ARBA" id="ARBA00022723"/>
    </source>
</evidence>
<dbReference type="Gene3D" id="3.40.50.300">
    <property type="entry name" value="P-loop containing nucleotide triphosphate hydrolases"/>
    <property type="match status" value="2"/>
</dbReference>
<evidence type="ECO:0000259" key="19">
    <source>
        <dbReference type="PROSITE" id="PS51217"/>
    </source>
</evidence>
<keyword evidence="5 15" id="KW-0378">Hydrolase</keyword>
<evidence type="ECO:0000256" key="6">
    <source>
        <dbReference type="ARBA" id="ARBA00022806"/>
    </source>
</evidence>
<feature type="region of interest" description="Disordered" evidence="17">
    <location>
        <begin position="1244"/>
        <end position="1276"/>
    </location>
</feature>
<evidence type="ECO:0000256" key="14">
    <source>
        <dbReference type="ARBA" id="ARBA00048988"/>
    </source>
</evidence>
<protein>
    <recommendedName>
        <fullName evidence="15">RecBCD enzyme subunit RecB</fullName>
        <ecNumber evidence="15">3.1.11.5</ecNumber>
        <ecNumber evidence="15">5.6.2.4</ecNumber>
    </recommendedName>
    <alternativeName>
        <fullName evidence="15">DNA 3'-5' helicase subunit RecB</fullName>
    </alternativeName>
    <alternativeName>
        <fullName evidence="15">Exonuclease V subunit RecB</fullName>
        <shortName evidence="15">ExoV subunit RecB</shortName>
    </alternativeName>
    <alternativeName>
        <fullName evidence="15">Helicase/nuclease RecBCD subunit RecB</fullName>
    </alternativeName>
</protein>
<keyword evidence="11 15" id="KW-0234">DNA repair</keyword>
<dbReference type="EC" id="3.1.11.5" evidence="15"/>
<feature type="domain" description="UvrD-like helicase C-terminal" evidence="19">
    <location>
        <begin position="501"/>
        <end position="793"/>
    </location>
</feature>
<feature type="binding site" evidence="15">
    <location>
        <position position="1163"/>
    </location>
    <ligand>
        <name>Mg(2+)</name>
        <dbReference type="ChEBI" id="CHEBI:18420"/>
    </ligand>
</feature>
<keyword evidence="21" id="KW-1185">Reference proteome</keyword>
<keyword evidence="3 15" id="KW-0547">Nucleotide-binding</keyword>
<comment type="cofactor">
    <cofactor evidence="15">
        <name>Mg(2+)</name>
        <dbReference type="ChEBI" id="CHEBI:18420"/>
    </cofactor>
    <text evidence="15">Binds 1 Mg(2+) ion per subunit.</text>
</comment>
<accession>A0ABZ3CS30</accession>
<evidence type="ECO:0000256" key="13">
    <source>
        <dbReference type="ARBA" id="ARBA00034617"/>
    </source>
</evidence>
<evidence type="ECO:0000256" key="3">
    <source>
        <dbReference type="ARBA" id="ARBA00022741"/>
    </source>
</evidence>
<dbReference type="InterPro" id="IPR011604">
    <property type="entry name" value="PDDEXK-like_dom_sf"/>
</dbReference>
<dbReference type="RefSeq" id="WP_342594842.1">
    <property type="nucleotide sequence ID" value="NZ_CP151919.1"/>
</dbReference>
<dbReference type="InterPro" id="IPR014017">
    <property type="entry name" value="DNA_helicase_UvrD-like_C"/>
</dbReference>